<evidence type="ECO:0000256" key="1">
    <source>
        <dbReference type="SAM" id="MobiDB-lite"/>
    </source>
</evidence>
<organism evidence="2 3">
    <name type="scientific">Chelonia mydas</name>
    <name type="common">Green sea-turtle</name>
    <name type="synonym">Chelonia agassizi</name>
    <dbReference type="NCBI Taxonomy" id="8469"/>
    <lineage>
        <taxon>Eukaryota</taxon>
        <taxon>Metazoa</taxon>
        <taxon>Chordata</taxon>
        <taxon>Craniata</taxon>
        <taxon>Vertebrata</taxon>
        <taxon>Euteleostomi</taxon>
        <taxon>Archelosauria</taxon>
        <taxon>Testudinata</taxon>
        <taxon>Testudines</taxon>
        <taxon>Cryptodira</taxon>
        <taxon>Durocryptodira</taxon>
        <taxon>Americhelydia</taxon>
        <taxon>Chelonioidea</taxon>
        <taxon>Cheloniidae</taxon>
        <taxon>Chelonia</taxon>
    </lineage>
</organism>
<protein>
    <recommendedName>
        <fullName evidence="4">Centrosomal protein of 128 kDa</fullName>
    </recommendedName>
</protein>
<sequence length="167" mass="18509">MALDHLESVPEKLSLLEDFRDFGESHRQREIIEERYTKYKEIVGSLQQQLEDSKRRIKNFKAPPLPGARAGPSVPGKPLAGRTGLFTCRVCRLSRPGPGGGPPPQANGGCGKGNQHIPLPASLPVAPIGLERRTTASGSRDRPNLQTREVFRIGYFQMQETKQTIRL</sequence>
<reference evidence="3" key="1">
    <citation type="journal article" date="2013" name="Nat. Genet.">
        <title>The draft genomes of soft-shell turtle and green sea turtle yield insights into the development and evolution of the turtle-specific body plan.</title>
        <authorList>
            <person name="Wang Z."/>
            <person name="Pascual-Anaya J."/>
            <person name="Zadissa A."/>
            <person name="Li W."/>
            <person name="Niimura Y."/>
            <person name="Huang Z."/>
            <person name="Li C."/>
            <person name="White S."/>
            <person name="Xiong Z."/>
            <person name="Fang D."/>
            <person name="Wang B."/>
            <person name="Ming Y."/>
            <person name="Chen Y."/>
            <person name="Zheng Y."/>
            <person name="Kuraku S."/>
            <person name="Pignatelli M."/>
            <person name="Herrero J."/>
            <person name="Beal K."/>
            <person name="Nozawa M."/>
            <person name="Li Q."/>
            <person name="Wang J."/>
            <person name="Zhang H."/>
            <person name="Yu L."/>
            <person name="Shigenobu S."/>
            <person name="Wang J."/>
            <person name="Liu J."/>
            <person name="Flicek P."/>
            <person name="Searle S."/>
            <person name="Wang J."/>
            <person name="Kuratani S."/>
            <person name="Yin Y."/>
            <person name="Aken B."/>
            <person name="Zhang G."/>
            <person name="Irie N."/>
        </authorList>
    </citation>
    <scope>NUCLEOTIDE SEQUENCE [LARGE SCALE GENOMIC DNA]</scope>
</reference>
<feature type="region of interest" description="Disordered" evidence="1">
    <location>
        <begin position="96"/>
        <end position="122"/>
    </location>
</feature>
<evidence type="ECO:0000313" key="3">
    <source>
        <dbReference type="Proteomes" id="UP000031443"/>
    </source>
</evidence>
<dbReference type="PANTHER" id="PTHR46657">
    <property type="entry name" value="CENTROSOMAL PROTEIN OF 128 KDA"/>
    <property type="match status" value="1"/>
</dbReference>
<keyword evidence="3" id="KW-1185">Reference proteome</keyword>
<dbReference type="Proteomes" id="UP000031443">
    <property type="component" value="Unassembled WGS sequence"/>
</dbReference>
<dbReference type="GO" id="GO:0005814">
    <property type="term" value="C:centriole"/>
    <property type="evidence" value="ECO:0007669"/>
    <property type="project" value="TreeGrafter"/>
</dbReference>
<feature type="region of interest" description="Disordered" evidence="1">
    <location>
        <begin position="60"/>
        <end position="79"/>
    </location>
</feature>
<name>M7AK67_CHEMY</name>
<gene>
    <name evidence="2" type="ORF">UY3_17394</name>
</gene>
<evidence type="ECO:0008006" key="4">
    <source>
        <dbReference type="Google" id="ProtNLM"/>
    </source>
</evidence>
<dbReference type="AlphaFoldDB" id="M7AK67"/>
<evidence type="ECO:0000313" key="2">
    <source>
        <dbReference type="EMBL" id="EMP25531.1"/>
    </source>
</evidence>
<dbReference type="GO" id="GO:0000922">
    <property type="term" value="C:spindle pole"/>
    <property type="evidence" value="ECO:0007669"/>
    <property type="project" value="TreeGrafter"/>
</dbReference>
<dbReference type="PANTHER" id="PTHR46657:SF1">
    <property type="entry name" value="CENTROSOMAL PROTEIN OF 128 KDA"/>
    <property type="match status" value="1"/>
</dbReference>
<proteinExistence type="predicted"/>
<dbReference type="EMBL" id="KB588660">
    <property type="protein sequence ID" value="EMP25531.1"/>
    <property type="molecule type" value="Genomic_DNA"/>
</dbReference>
<accession>M7AK67</accession>
<dbReference type="InterPro" id="IPR026652">
    <property type="entry name" value="CEP128"/>
</dbReference>